<feature type="domain" description="Pyrrolo-quinoline quinone repeat" evidence="2">
    <location>
        <begin position="306"/>
        <end position="358"/>
    </location>
</feature>
<dbReference type="RefSeq" id="WP_252854308.1">
    <property type="nucleotide sequence ID" value="NZ_JAMXLR010000072.1"/>
</dbReference>
<dbReference type="InterPro" id="IPR015943">
    <property type="entry name" value="WD40/YVTN_repeat-like_dom_sf"/>
</dbReference>
<proteinExistence type="predicted"/>
<evidence type="ECO:0000313" key="3">
    <source>
        <dbReference type="EMBL" id="MCO6046194.1"/>
    </source>
</evidence>
<dbReference type="AlphaFoldDB" id="A0A9X2FCS4"/>
<keyword evidence="4" id="KW-1185">Reference proteome</keyword>
<dbReference type="EMBL" id="JAMXLR010000072">
    <property type="protein sequence ID" value="MCO6046194.1"/>
    <property type="molecule type" value="Genomic_DNA"/>
</dbReference>
<protein>
    <submittedName>
        <fullName evidence="3">PQQ-binding-like beta-propeller repeat protein</fullName>
    </submittedName>
</protein>
<dbReference type="Pfam" id="PF13360">
    <property type="entry name" value="PQQ_2"/>
    <property type="match status" value="3"/>
</dbReference>
<accession>A0A9X2FCS4</accession>
<dbReference type="InterPro" id="IPR018391">
    <property type="entry name" value="PQQ_b-propeller_rpt"/>
</dbReference>
<evidence type="ECO:0000259" key="2">
    <source>
        <dbReference type="Pfam" id="PF13360"/>
    </source>
</evidence>
<dbReference type="InterPro" id="IPR002372">
    <property type="entry name" value="PQQ_rpt_dom"/>
</dbReference>
<evidence type="ECO:0000256" key="1">
    <source>
        <dbReference type="SAM" id="MobiDB-lite"/>
    </source>
</evidence>
<feature type="region of interest" description="Disordered" evidence="1">
    <location>
        <begin position="21"/>
        <end position="61"/>
    </location>
</feature>
<dbReference type="PANTHER" id="PTHR34512">
    <property type="entry name" value="CELL SURFACE PROTEIN"/>
    <property type="match status" value="1"/>
</dbReference>
<dbReference type="Gene3D" id="2.130.10.10">
    <property type="entry name" value="YVTN repeat-like/Quinoprotein amine dehydrogenase"/>
    <property type="match status" value="1"/>
</dbReference>
<comment type="caution">
    <text evidence="3">The sequence shown here is derived from an EMBL/GenBank/DDBJ whole genome shotgun (WGS) entry which is preliminary data.</text>
</comment>
<reference evidence="3" key="1">
    <citation type="submission" date="2022-06" db="EMBL/GenBank/DDBJ databases">
        <title>Aeoliella straminimaris, a novel planctomycete from sediments.</title>
        <authorList>
            <person name="Vitorino I.R."/>
            <person name="Lage O.M."/>
        </authorList>
    </citation>
    <scope>NUCLEOTIDE SEQUENCE</scope>
    <source>
        <strain evidence="3">ICT_H6.2</strain>
    </source>
</reference>
<organism evidence="3 4">
    <name type="scientific">Aeoliella straminimaris</name>
    <dbReference type="NCBI Taxonomy" id="2954799"/>
    <lineage>
        <taxon>Bacteria</taxon>
        <taxon>Pseudomonadati</taxon>
        <taxon>Planctomycetota</taxon>
        <taxon>Planctomycetia</taxon>
        <taxon>Pirellulales</taxon>
        <taxon>Lacipirellulaceae</taxon>
        <taxon>Aeoliella</taxon>
    </lineage>
</organism>
<dbReference type="InterPro" id="IPR011047">
    <property type="entry name" value="Quinoprotein_ADH-like_sf"/>
</dbReference>
<dbReference type="SMART" id="SM00564">
    <property type="entry name" value="PQQ"/>
    <property type="match status" value="3"/>
</dbReference>
<dbReference type="Gene3D" id="2.40.10.480">
    <property type="match status" value="1"/>
</dbReference>
<sequence>MRSVWFLIALVCFGSTRGEDWPQWRGPSGQNHAAEGATAPDNWSDDSGLAWSTPLPGRGHSSPVVVGQRIYLTTCDEQAQTQSLLVLDRQSGELLQQTVAHRGKLAQRIHGNNTHASPTAACDGQHVYALFHNNLECWVTKFDLDGQQVWQKRVAEFSPRRFQFGFGSSPIMVGNLLVVSTEYDGPESGVYAIDRGTGEQVWRAERPESLSFSTPIPAMLDGERQLVMSGNDKLAGYDPQTGQVLWSTSGSTKATCGTMVWDAERNLAFASGGYPGSFALAVRGDGDHEVVWEESQPRCYEQSMLLVDGYLYALADNGIAYCLRGEDGEMMWRERLDGPVSSSPLYVDGKVYVTNEEGITFVFRANHENFELFAKNKLGDECFATPTPVDGRLYHRYAKSVDGKRQEYLAAIGE</sequence>
<dbReference type="Proteomes" id="UP001155241">
    <property type="component" value="Unassembled WGS sequence"/>
</dbReference>
<evidence type="ECO:0000313" key="4">
    <source>
        <dbReference type="Proteomes" id="UP001155241"/>
    </source>
</evidence>
<dbReference type="PANTHER" id="PTHR34512:SF30">
    <property type="entry name" value="OUTER MEMBRANE PROTEIN ASSEMBLY FACTOR BAMB"/>
    <property type="match status" value="1"/>
</dbReference>
<feature type="domain" description="Pyrrolo-quinoline quinone repeat" evidence="2">
    <location>
        <begin position="46"/>
        <end position="156"/>
    </location>
</feature>
<name>A0A9X2FCS4_9BACT</name>
<feature type="domain" description="Pyrrolo-quinoline quinone repeat" evidence="2">
    <location>
        <begin position="165"/>
        <end position="256"/>
    </location>
</feature>
<dbReference type="SUPFAM" id="SSF50998">
    <property type="entry name" value="Quinoprotein alcohol dehydrogenase-like"/>
    <property type="match status" value="1"/>
</dbReference>
<gene>
    <name evidence="3" type="ORF">NG895_20040</name>
</gene>